<dbReference type="EMBL" id="UYWX01020363">
    <property type="protein sequence ID" value="VDM31698.1"/>
    <property type="molecule type" value="Genomic_DNA"/>
</dbReference>
<keyword evidence="5 8" id="KW-0472">Membrane</keyword>
<keyword evidence="6" id="KW-0915">Sodium</keyword>
<dbReference type="SUPFAM" id="SSF161070">
    <property type="entry name" value="SNF-like"/>
    <property type="match status" value="1"/>
</dbReference>
<reference evidence="11" key="1">
    <citation type="submission" date="2016-04" db="UniProtKB">
        <authorList>
            <consortium name="WormBaseParasite"/>
        </authorList>
    </citation>
    <scope>IDENTIFICATION</scope>
</reference>
<keyword evidence="3 8" id="KW-0812">Transmembrane</keyword>
<protein>
    <submittedName>
        <fullName evidence="11">Sodium-dependent transporter</fullName>
    </submittedName>
</protein>
<feature type="transmembrane region" description="Helical" evidence="8">
    <location>
        <begin position="407"/>
        <end position="425"/>
    </location>
</feature>
<dbReference type="PROSITE" id="PS50267">
    <property type="entry name" value="NA_NEUROTRAN_SYMP_3"/>
    <property type="match status" value="1"/>
</dbReference>
<evidence type="ECO:0000256" key="4">
    <source>
        <dbReference type="ARBA" id="ARBA00022989"/>
    </source>
</evidence>
<gene>
    <name evidence="9" type="ORF">TTAC_LOCUS7332</name>
</gene>
<feature type="compositionally biased region" description="Polar residues" evidence="7">
    <location>
        <begin position="1"/>
        <end position="21"/>
    </location>
</feature>
<dbReference type="GO" id="GO:0016020">
    <property type="term" value="C:membrane"/>
    <property type="evidence" value="ECO:0007669"/>
    <property type="project" value="UniProtKB-SubCell"/>
</dbReference>
<organism evidence="11">
    <name type="scientific">Hydatigena taeniaeformis</name>
    <name type="common">Feline tapeworm</name>
    <name type="synonym">Taenia taeniaeformis</name>
    <dbReference type="NCBI Taxonomy" id="6205"/>
    <lineage>
        <taxon>Eukaryota</taxon>
        <taxon>Metazoa</taxon>
        <taxon>Spiralia</taxon>
        <taxon>Lophotrochozoa</taxon>
        <taxon>Platyhelminthes</taxon>
        <taxon>Cestoda</taxon>
        <taxon>Eucestoda</taxon>
        <taxon>Cyclophyllidea</taxon>
        <taxon>Taeniidae</taxon>
        <taxon>Hydatigera</taxon>
    </lineage>
</organism>
<feature type="transmembrane region" description="Helical" evidence="8">
    <location>
        <begin position="367"/>
        <end position="387"/>
    </location>
</feature>
<feature type="transmembrane region" description="Helical" evidence="8">
    <location>
        <begin position="339"/>
        <end position="361"/>
    </location>
</feature>
<feature type="transmembrane region" description="Helical" evidence="8">
    <location>
        <begin position="154"/>
        <end position="171"/>
    </location>
</feature>
<evidence type="ECO:0000313" key="9">
    <source>
        <dbReference type="EMBL" id="VDM31698.1"/>
    </source>
</evidence>
<feature type="transmembrane region" description="Helical" evidence="8">
    <location>
        <begin position="119"/>
        <end position="142"/>
    </location>
</feature>
<dbReference type="Proteomes" id="UP000274429">
    <property type="component" value="Unassembled WGS sequence"/>
</dbReference>
<sequence length="504" mass="56035">MGKASNTSERTSTPVTESEGSSDWLVSDAGEDKKFSYSFGLIASCLGCVLGTGNIWRFPRIVATAIYMTSSMNIKCLNLAYFSAYFSVVVGWCFYYFYVACAWSNLPSTEPESKEIFESFIGTYWPLGLHTLDLLICGVAVFKGVKGIEIANSCMVPIQLIIVISTFYWSLSREYADVGIKFMFSPDWSMFANPQVYVEAACQNAFDTAAGMGLFSAYAAYFTRETGAVRFGTLLPMVNNLVSLVCGLMIFSTVFSTLIQTQPTLTIPQIVTIMKESGPGSTGLTFTWIPVLMSRLGVAGRVLCALFFLCLSFAGVTSMIGYIELTARTIQDFGVKRHLATIAALIVSFLVGVPSALSIDVLQNQDFVWGFALMISGMCYCALVIRYNPVKYRRVIVNDFGLKDWKLPFIWVILIVYVLALRISIPDYFLPPSARLWFILFILLGGLNIVVYCCKWDLLKDSSTQGYDPYRLEEAYAQNDLSKDPSSVFEEDGEEGFHAKSEMF</sequence>
<feature type="transmembrane region" description="Helical" evidence="8">
    <location>
        <begin position="437"/>
        <end position="454"/>
    </location>
</feature>
<dbReference type="WBParaSite" id="TTAC_0000734701-mRNA-1">
    <property type="protein sequence ID" value="TTAC_0000734701-mRNA-1"/>
    <property type="gene ID" value="TTAC_0000734701"/>
</dbReference>
<feature type="region of interest" description="Disordered" evidence="7">
    <location>
        <begin position="482"/>
        <end position="504"/>
    </location>
</feature>
<reference evidence="9 10" key="2">
    <citation type="submission" date="2018-11" db="EMBL/GenBank/DDBJ databases">
        <authorList>
            <consortium name="Pathogen Informatics"/>
        </authorList>
    </citation>
    <scope>NUCLEOTIDE SEQUENCE [LARGE SCALE GENOMIC DNA]</scope>
</reference>
<proteinExistence type="predicted"/>
<dbReference type="OrthoDB" id="6581954at2759"/>
<evidence type="ECO:0000256" key="2">
    <source>
        <dbReference type="ARBA" id="ARBA00022448"/>
    </source>
</evidence>
<evidence type="ECO:0000313" key="11">
    <source>
        <dbReference type="WBParaSite" id="TTAC_0000734701-mRNA-1"/>
    </source>
</evidence>
<evidence type="ECO:0000313" key="10">
    <source>
        <dbReference type="Proteomes" id="UP000274429"/>
    </source>
</evidence>
<evidence type="ECO:0000256" key="1">
    <source>
        <dbReference type="ARBA" id="ARBA00004141"/>
    </source>
</evidence>
<dbReference type="GO" id="GO:0046872">
    <property type="term" value="F:metal ion binding"/>
    <property type="evidence" value="ECO:0007669"/>
    <property type="project" value="UniProtKB-KW"/>
</dbReference>
<name>A0A158REI2_HYDTA</name>
<feature type="binding site" evidence="6">
    <location>
        <position position="239"/>
    </location>
    <ligand>
        <name>Na(+)</name>
        <dbReference type="ChEBI" id="CHEBI:29101"/>
        <label>1</label>
    </ligand>
</feature>
<dbReference type="PANTHER" id="PTHR42948:SF1">
    <property type="entry name" value="TRANSPORTER"/>
    <property type="match status" value="1"/>
</dbReference>
<evidence type="ECO:0000256" key="7">
    <source>
        <dbReference type="SAM" id="MobiDB-lite"/>
    </source>
</evidence>
<evidence type="ECO:0000256" key="8">
    <source>
        <dbReference type="SAM" id="Phobius"/>
    </source>
</evidence>
<dbReference type="InterPro" id="IPR037272">
    <property type="entry name" value="SNS_sf"/>
</dbReference>
<evidence type="ECO:0000256" key="3">
    <source>
        <dbReference type="ARBA" id="ARBA00022692"/>
    </source>
</evidence>
<comment type="subcellular location">
    <subcellularLocation>
        <location evidence="1">Membrane</location>
        <topology evidence="1">Multi-pass membrane protein</topology>
    </subcellularLocation>
</comment>
<keyword evidence="2" id="KW-0813">Transport</keyword>
<evidence type="ECO:0000256" key="5">
    <source>
        <dbReference type="ARBA" id="ARBA00023136"/>
    </source>
</evidence>
<feature type="compositionally biased region" description="Basic and acidic residues" evidence="7">
    <location>
        <begin position="495"/>
        <end position="504"/>
    </location>
</feature>
<dbReference type="InterPro" id="IPR000175">
    <property type="entry name" value="Na/ntran_symport"/>
</dbReference>
<keyword evidence="6" id="KW-0479">Metal-binding</keyword>
<feature type="transmembrane region" description="Helical" evidence="8">
    <location>
        <begin position="35"/>
        <end position="56"/>
    </location>
</feature>
<dbReference type="STRING" id="6205.A0A158REI2"/>
<dbReference type="AlphaFoldDB" id="A0A158REI2"/>
<accession>A0A158REI2</accession>
<feature type="transmembrane region" description="Helical" evidence="8">
    <location>
        <begin position="305"/>
        <end position="327"/>
    </location>
</feature>
<feature type="transmembrane region" description="Helical" evidence="8">
    <location>
        <begin position="77"/>
        <end position="99"/>
    </location>
</feature>
<keyword evidence="4 8" id="KW-1133">Transmembrane helix</keyword>
<feature type="region of interest" description="Disordered" evidence="7">
    <location>
        <begin position="1"/>
        <end position="24"/>
    </location>
</feature>
<dbReference type="Pfam" id="PF00209">
    <property type="entry name" value="SNF"/>
    <property type="match status" value="1"/>
</dbReference>
<keyword evidence="10" id="KW-1185">Reference proteome</keyword>
<dbReference type="PANTHER" id="PTHR42948">
    <property type="entry name" value="TRANSPORTER"/>
    <property type="match status" value="1"/>
</dbReference>
<evidence type="ECO:0000256" key="6">
    <source>
        <dbReference type="PIRSR" id="PIRSR600175-1"/>
    </source>
</evidence>
<feature type="binding site" evidence="6">
    <location>
        <position position="318"/>
    </location>
    <ligand>
        <name>Na(+)</name>
        <dbReference type="ChEBI" id="CHEBI:29101"/>
        <label>1</label>
    </ligand>
</feature>